<dbReference type="CDD" id="cd09272">
    <property type="entry name" value="RNase_HI_RT_Ty1"/>
    <property type="match status" value="1"/>
</dbReference>
<dbReference type="EMBL" id="OIVN01000818">
    <property type="protein sequence ID" value="SPC86016.1"/>
    <property type="molecule type" value="Genomic_DNA"/>
</dbReference>
<accession>A0A2N9F4Z2</accession>
<proteinExistence type="predicted"/>
<evidence type="ECO:0008006" key="2">
    <source>
        <dbReference type="Google" id="ProtNLM"/>
    </source>
</evidence>
<reference evidence="1" key="1">
    <citation type="submission" date="2018-02" db="EMBL/GenBank/DDBJ databases">
        <authorList>
            <person name="Cohen D.B."/>
            <person name="Kent A.D."/>
        </authorList>
    </citation>
    <scope>NUCLEOTIDE SEQUENCE</scope>
</reference>
<dbReference type="PANTHER" id="PTHR11439">
    <property type="entry name" value="GAG-POL-RELATED RETROTRANSPOSON"/>
    <property type="match status" value="1"/>
</dbReference>
<evidence type="ECO:0000313" key="1">
    <source>
        <dbReference type="EMBL" id="SPC86016.1"/>
    </source>
</evidence>
<dbReference type="AlphaFoldDB" id="A0A2N9F4Z2"/>
<name>A0A2N9F4Z2_FAGSY</name>
<gene>
    <name evidence="1" type="ORF">FSB_LOCUS13898</name>
</gene>
<protein>
    <recommendedName>
        <fullName evidence="2">Reverse transcriptase Ty1/copia-type domain-containing protein</fullName>
    </recommendedName>
</protein>
<dbReference type="PANTHER" id="PTHR11439:SF455">
    <property type="entry name" value="RLK (RECEPTOR-LIKE PROTEIN KINASE) 8, PUTATIVE-RELATED"/>
    <property type="match status" value="1"/>
</dbReference>
<organism evidence="1">
    <name type="scientific">Fagus sylvatica</name>
    <name type="common">Beechnut</name>
    <dbReference type="NCBI Taxonomy" id="28930"/>
    <lineage>
        <taxon>Eukaryota</taxon>
        <taxon>Viridiplantae</taxon>
        <taxon>Streptophyta</taxon>
        <taxon>Embryophyta</taxon>
        <taxon>Tracheophyta</taxon>
        <taxon>Spermatophyta</taxon>
        <taxon>Magnoliopsida</taxon>
        <taxon>eudicotyledons</taxon>
        <taxon>Gunneridae</taxon>
        <taxon>Pentapetalae</taxon>
        <taxon>rosids</taxon>
        <taxon>fabids</taxon>
        <taxon>Fagales</taxon>
        <taxon>Fagaceae</taxon>
        <taxon>Fagus</taxon>
    </lineage>
</organism>
<sequence>MQSPTDDHFTAVKRILPYLKGTVTLGIQFTRGPFTLTAYSDADWAGDTCDRRSVSGYCLFMGNNTIAWCAKKQATVARSSTESEYRCLAHTAAELSWLRMLFKDLQIPLFHVPTIWCENISAISLASNPVFHARTKQIEVDYHFIREKVLHKDLQVRHISTVDQVSFSYLSAVC</sequence>
<dbReference type="InterPro" id="IPR043502">
    <property type="entry name" value="DNA/RNA_pol_sf"/>
</dbReference>
<dbReference type="SUPFAM" id="SSF56672">
    <property type="entry name" value="DNA/RNA polymerases"/>
    <property type="match status" value="1"/>
</dbReference>